<protein>
    <submittedName>
        <fullName evidence="5">Uncharacterized protein</fullName>
    </submittedName>
</protein>
<feature type="domain" description="C2" evidence="3">
    <location>
        <begin position="277"/>
        <end position="349"/>
    </location>
</feature>
<evidence type="ECO:0000259" key="4">
    <source>
        <dbReference type="Pfam" id="PF18696"/>
    </source>
</evidence>
<feature type="domain" description="Synaptotagmin-like mitochondrial and lipid-binding" evidence="4">
    <location>
        <begin position="79"/>
        <end position="231"/>
    </location>
</feature>
<dbReference type="EMBL" id="IACK01160819">
    <property type="protein sequence ID" value="LAA92563.1"/>
    <property type="molecule type" value="Transcribed_RNA"/>
</dbReference>
<reference evidence="5" key="2">
    <citation type="submission" date="2017-11" db="EMBL/GenBank/DDBJ databases">
        <title>Coralsnake Venomics: Analyses of Venom Gland Transcriptomes and Proteomes of Six Brazilian Taxa.</title>
        <authorList>
            <person name="Aird S.D."/>
            <person name="Jorge da Silva N."/>
            <person name="Qiu L."/>
            <person name="Villar-Briones A."/>
            <person name="Aparecida-Saddi V."/>
            <person name="Campos-Telles M.P."/>
            <person name="Grau M."/>
            <person name="Mikheyev A.S."/>
        </authorList>
    </citation>
    <scope>NUCLEOTIDE SEQUENCE</scope>
    <source>
        <tissue evidence="5">Venom_gland</tissue>
    </source>
</reference>
<name>A0A2D4J7Z5_MICLE</name>
<keyword evidence="2" id="KW-0812">Transmembrane</keyword>
<dbReference type="InterPro" id="IPR039934">
    <property type="entry name" value="C2CD2/C2CD2L"/>
</dbReference>
<keyword evidence="2" id="KW-0472">Membrane</keyword>
<feature type="transmembrane region" description="Helical" evidence="2">
    <location>
        <begin position="12"/>
        <end position="32"/>
    </location>
</feature>
<dbReference type="Pfam" id="PF18696">
    <property type="entry name" value="SMP_C2CD2L"/>
    <property type="match status" value="1"/>
</dbReference>
<evidence type="ECO:0000256" key="1">
    <source>
        <dbReference type="SAM" id="MobiDB-lite"/>
    </source>
</evidence>
<feature type="region of interest" description="Disordered" evidence="1">
    <location>
        <begin position="646"/>
        <end position="675"/>
    </location>
</feature>
<dbReference type="Gene3D" id="2.60.40.150">
    <property type="entry name" value="C2 domain"/>
    <property type="match status" value="1"/>
</dbReference>
<sequence>MSWLACWLDELQRFSLLSLFTAALAVLTVYLVQYGLSLLRQGGGKPPPPRPSRPGLLQEDEGGSLFTWLLSLNSWRSEWHKAWIAALNKEAGLRENTCLFTFDEDAAHQNQELAVQGIISVVKSAEEKVVSCNVIGNSFHFLVSVSQTAPLTGECQSYRVKLSPLHLQLKLSAKSEEEDIQVKWSFIYSSETNIEVELTNVQKDQTLGICTALETFKSVLQNLISCTSPVMILSTRSTDMKGIQNAQYTGAIPQGASPPKPPRAHELKLLMKNIKATLANHNIAGIINPICIVQLNDPLQKFCSSFANYPMDLSWKEEFIFELNAKSKVLQINIMENGEVDGDSSISASVPLDLFRKQPSGLQSFELNSQISNNSSAVGSVSAEFLYIEPSETKSQQVPAKLPVAKVEKDRTVMPCGTVVTTVTAVKAKTLVEGRSSVLHSVSPMQSPAKLKGIEKDLSIQAIHCQNVSVSKALSSSDTELLLLNGTDPVAEVAIQQLSESAKQKFKSPRKKSTIIISGISKTNLSQDSKTALMMDYAAAMDGSCKQDDTFSFEGCLAQSPSDEKVSLAASQMTSALEESQEHSHGAWTLDDSRHQWRNNALLDQDCDKVSGSSASISESEIGKKSKGGIFKKSAKLFFLRRHHKKDPGMSQSHNDLSYLQQPRSDGTQKKGGTLTRILNKKTIFKSKTKLNGSSVGPHA</sequence>
<dbReference type="PANTHER" id="PTHR21119:SF7">
    <property type="entry name" value="C2 DOMAIN-CONTAINING PROTEIN 2"/>
    <property type="match status" value="1"/>
</dbReference>
<feature type="compositionally biased region" description="Polar residues" evidence="1">
    <location>
        <begin position="650"/>
        <end position="666"/>
    </location>
</feature>
<proteinExistence type="predicted"/>
<dbReference type="Pfam" id="PF00168">
    <property type="entry name" value="C2"/>
    <property type="match status" value="1"/>
</dbReference>
<dbReference type="SUPFAM" id="SSF49562">
    <property type="entry name" value="C2 domain (Calcium/lipid-binding domain, CaLB)"/>
    <property type="match status" value="1"/>
</dbReference>
<dbReference type="InterPro" id="IPR035892">
    <property type="entry name" value="C2_domain_sf"/>
</dbReference>
<dbReference type="EMBL" id="IACK01160820">
    <property type="protein sequence ID" value="LAA92565.1"/>
    <property type="molecule type" value="Transcribed_RNA"/>
</dbReference>
<dbReference type="InterPro" id="IPR040885">
    <property type="entry name" value="SMP_C2CD2L"/>
</dbReference>
<dbReference type="PANTHER" id="PTHR21119">
    <property type="entry name" value="C2 DOMAIN-CONTAINING PROTEIN"/>
    <property type="match status" value="1"/>
</dbReference>
<evidence type="ECO:0000259" key="3">
    <source>
        <dbReference type="Pfam" id="PF00168"/>
    </source>
</evidence>
<evidence type="ECO:0000256" key="2">
    <source>
        <dbReference type="SAM" id="Phobius"/>
    </source>
</evidence>
<organism evidence="5">
    <name type="scientific">Micrurus lemniscatus lemniscatus</name>
    <dbReference type="NCBI Taxonomy" id="129467"/>
    <lineage>
        <taxon>Eukaryota</taxon>
        <taxon>Metazoa</taxon>
        <taxon>Chordata</taxon>
        <taxon>Craniata</taxon>
        <taxon>Vertebrata</taxon>
        <taxon>Euteleostomi</taxon>
        <taxon>Lepidosauria</taxon>
        <taxon>Squamata</taxon>
        <taxon>Bifurcata</taxon>
        <taxon>Unidentata</taxon>
        <taxon>Episquamata</taxon>
        <taxon>Toxicofera</taxon>
        <taxon>Serpentes</taxon>
        <taxon>Colubroidea</taxon>
        <taxon>Elapidae</taxon>
        <taxon>Elapinae</taxon>
        <taxon>Micrurus</taxon>
    </lineage>
</organism>
<dbReference type="AlphaFoldDB" id="A0A2D4J7Z5"/>
<evidence type="ECO:0000313" key="5">
    <source>
        <dbReference type="EMBL" id="LAA92563.1"/>
    </source>
</evidence>
<dbReference type="InterPro" id="IPR000008">
    <property type="entry name" value="C2_dom"/>
</dbReference>
<keyword evidence="2" id="KW-1133">Transmembrane helix</keyword>
<reference evidence="5" key="1">
    <citation type="submission" date="2017-07" db="EMBL/GenBank/DDBJ databases">
        <authorList>
            <person name="Mikheyev A."/>
            <person name="Grau M."/>
        </authorList>
    </citation>
    <scope>NUCLEOTIDE SEQUENCE</scope>
    <source>
        <tissue evidence="5">Venom_gland</tissue>
    </source>
</reference>
<dbReference type="CDD" id="cd21682">
    <property type="entry name" value="SMP_C2CD2"/>
    <property type="match status" value="1"/>
</dbReference>
<accession>A0A2D4J7Z5</accession>